<reference evidence="1" key="1">
    <citation type="submission" date="2022-08" db="EMBL/GenBank/DDBJ databases">
        <title>Chryseobacterium antibioticum,isolated from the rhizosphere soil of Pyrola in Tibet.</title>
        <authorList>
            <person name="Kan Y."/>
        </authorList>
    </citation>
    <scope>NUCLEOTIDE SEQUENCE</scope>
    <source>
        <strain evidence="1">Pc2-12</strain>
    </source>
</reference>
<keyword evidence="2" id="KW-1185">Reference proteome</keyword>
<organism evidence="1 2">
    <name type="scientific">Chryseobacterium pyrolae</name>
    <dbReference type="NCBI Taxonomy" id="2987481"/>
    <lineage>
        <taxon>Bacteria</taxon>
        <taxon>Pseudomonadati</taxon>
        <taxon>Bacteroidota</taxon>
        <taxon>Flavobacteriia</taxon>
        <taxon>Flavobacteriales</taxon>
        <taxon>Weeksellaceae</taxon>
        <taxon>Chryseobacterium group</taxon>
        <taxon>Chryseobacterium</taxon>
    </lineage>
</organism>
<comment type="caution">
    <text evidence="1">The sequence shown here is derived from an EMBL/GenBank/DDBJ whole genome shotgun (WGS) entry which is preliminary data.</text>
</comment>
<sequence>MAKFKISGVWKDSKNTITHYAFHEINETTTSRAEKVEKSEAVRRLQLAGNSAITWVWDYQNSFWKNGEEIEVVEGKFLRTKHNNKTIDNLSHLIDYDWLKF</sequence>
<dbReference type="RefSeq" id="WP_259829669.1">
    <property type="nucleotide sequence ID" value="NZ_JANZQH010000005.1"/>
</dbReference>
<name>A0ABT2IIE8_9FLAO</name>
<gene>
    <name evidence="1" type="ORF">NZD88_12870</name>
</gene>
<proteinExistence type="predicted"/>
<evidence type="ECO:0000313" key="2">
    <source>
        <dbReference type="Proteomes" id="UP001142057"/>
    </source>
</evidence>
<accession>A0ABT2IIE8</accession>
<dbReference type="EMBL" id="JANZQH010000005">
    <property type="protein sequence ID" value="MCT2408435.1"/>
    <property type="molecule type" value="Genomic_DNA"/>
</dbReference>
<dbReference type="Proteomes" id="UP001142057">
    <property type="component" value="Unassembled WGS sequence"/>
</dbReference>
<evidence type="ECO:0000313" key="1">
    <source>
        <dbReference type="EMBL" id="MCT2408435.1"/>
    </source>
</evidence>
<protein>
    <submittedName>
        <fullName evidence="1">DUF3892 domain-containing protein</fullName>
    </submittedName>
</protein>